<reference evidence="1 2" key="1">
    <citation type="submission" date="2021-06" db="EMBL/GenBank/DDBJ databases">
        <authorList>
            <person name="Palmer J.M."/>
        </authorList>
    </citation>
    <scope>NUCLEOTIDE SEQUENCE [LARGE SCALE GENOMIC DNA]</scope>
    <source>
        <strain evidence="1 2">GA_2019</strain>
        <tissue evidence="1">Muscle</tissue>
    </source>
</reference>
<gene>
    <name evidence="1" type="ORF">GOODEAATRI_015303</name>
</gene>
<proteinExistence type="predicted"/>
<evidence type="ECO:0000313" key="2">
    <source>
        <dbReference type="Proteomes" id="UP001476798"/>
    </source>
</evidence>
<sequence length="279" mass="32664">MMWTCLTGQSPDCTLVQSKEDDFDWEQGDTRDRPNSNPWIPAGQEPGCLWSPTNHCWPPPHIKDHFTKNKPVNRDDEFLSLKPPVHTLTDLFCARFFLILGVYWWSKWMRLWSDHPSRVWRCKRVRIWVTALWSRWSCFFTWTCVPLHHLSFTNTNNPPFIFPLSTTLRSVPTSLNLSRETTVSSIGPFNHVSIKHNRLHYQFSLWFRISTASSSVLLEMERTFPIITEGRHGLYLRFLQSPLQPRLLCISAGISPLHMSHTQESRLLCMVAPVRWSCV</sequence>
<comment type="caution">
    <text evidence="1">The sequence shown here is derived from an EMBL/GenBank/DDBJ whole genome shotgun (WGS) entry which is preliminary data.</text>
</comment>
<name>A0ABV0PYA7_9TELE</name>
<evidence type="ECO:0000313" key="1">
    <source>
        <dbReference type="EMBL" id="MEQ2188459.1"/>
    </source>
</evidence>
<dbReference type="Proteomes" id="UP001476798">
    <property type="component" value="Unassembled WGS sequence"/>
</dbReference>
<keyword evidence="2" id="KW-1185">Reference proteome</keyword>
<organism evidence="1 2">
    <name type="scientific">Goodea atripinnis</name>
    <dbReference type="NCBI Taxonomy" id="208336"/>
    <lineage>
        <taxon>Eukaryota</taxon>
        <taxon>Metazoa</taxon>
        <taxon>Chordata</taxon>
        <taxon>Craniata</taxon>
        <taxon>Vertebrata</taxon>
        <taxon>Euteleostomi</taxon>
        <taxon>Actinopterygii</taxon>
        <taxon>Neopterygii</taxon>
        <taxon>Teleostei</taxon>
        <taxon>Neoteleostei</taxon>
        <taxon>Acanthomorphata</taxon>
        <taxon>Ovalentaria</taxon>
        <taxon>Atherinomorphae</taxon>
        <taxon>Cyprinodontiformes</taxon>
        <taxon>Goodeidae</taxon>
        <taxon>Goodea</taxon>
    </lineage>
</organism>
<protein>
    <submittedName>
        <fullName evidence="1">Uncharacterized protein</fullName>
    </submittedName>
</protein>
<accession>A0ABV0PYA7</accession>
<dbReference type="EMBL" id="JAHRIO010091088">
    <property type="protein sequence ID" value="MEQ2188459.1"/>
    <property type="molecule type" value="Genomic_DNA"/>
</dbReference>